<evidence type="ECO:0000313" key="2">
    <source>
        <dbReference type="Proteomes" id="UP000243250"/>
    </source>
</evidence>
<proteinExistence type="predicted"/>
<evidence type="ECO:0000313" key="1">
    <source>
        <dbReference type="EMBL" id="SFR33175.1"/>
    </source>
</evidence>
<sequence length="68" mass="7474">MTTRRCPDCGVTTTEMRVQTGDGFGLHLVTDEPKKGLLGGLGMRETLRLRAFVCPECGLVRSYAARDE</sequence>
<gene>
    <name evidence="1" type="ORF">SAMN04488124_0254</name>
</gene>
<evidence type="ECO:0008006" key="3">
    <source>
        <dbReference type="Google" id="ProtNLM"/>
    </source>
</evidence>
<dbReference type="OrthoDB" id="103460at2157"/>
<reference evidence="2" key="1">
    <citation type="submission" date="2016-10" db="EMBL/GenBank/DDBJ databases">
        <authorList>
            <person name="Varghese N."/>
            <person name="Submissions S."/>
        </authorList>
    </citation>
    <scope>NUCLEOTIDE SEQUENCE [LARGE SCALE GENOMIC DNA]</scope>
    <source>
        <strain evidence="2">CGMCC 1.8711</strain>
    </source>
</reference>
<organism evidence="1 2">
    <name type="scientific">Halogeometricum limi</name>
    <dbReference type="NCBI Taxonomy" id="555875"/>
    <lineage>
        <taxon>Archaea</taxon>
        <taxon>Methanobacteriati</taxon>
        <taxon>Methanobacteriota</taxon>
        <taxon>Stenosarchaea group</taxon>
        <taxon>Halobacteria</taxon>
        <taxon>Halobacteriales</taxon>
        <taxon>Haloferacaceae</taxon>
        <taxon>Halogeometricum</taxon>
    </lineage>
</organism>
<accession>A0A1I6FT98</accession>
<protein>
    <recommendedName>
        <fullName evidence="3">Nucleic-acid-binding protein containing Zn-ribbon domain</fullName>
    </recommendedName>
</protein>
<dbReference type="RefSeq" id="WP_089876016.1">
    <property type="nucleotide sequence ID" value="NZ_FOYS01000001.1"/>
</dbReference>
<dbReference type="Proteomes" id="UP000243250">
    <property type="component" value="Unassembled WGS sequence"/>
</dbReference>
<name>A0A1I6FT98_9EURY</name>
<dbReference type="AlphaFoldDB" id="A0A1I6FT98"/>
<keyword evidence="2" id="KW-1185">Reference proteome</keyword>
<dbReference type="EMBL" id="FOYS01000001">
    <property type="protein sequence ID" value="SFR33175.1"/>
    <property type="molecule type" value="Genomic_DNA"/>
</dbReference>
<dbReference type="STRING" id="555875.SAMN04488124_0254"/>